<proteinExistence type="predicted"/>
<evidence type="ECO:0000256" key="1">
    <source>
        <dbReference type="SAM" id="MobiDB-lite"/>
    </source>
</evidence>
<dbReference type="EMBL" id="KQ965744">
    <property type="protein sequence ID" value="KXS17979.1"/>
    <property type="molecule type" value="Genomic_DNA"/>
</dbReference>
<dbReference type="OMA" id="TETEPWQ"/>
<feature type="compositionally biased region" description="Low complexity" evidence="1">
    <location>
        <begin position="21"/>
        <end position="38"/>
    </location>
</feature>
<sequence length="516" mass="56586">MANSNKISAENEGDADMELETSSPSLDSSISLSTDGTTAPRIPAPPLELSSRVTELSRLEGKIAASSRKIRSRQTQIKTLERMLIAEKAKLQTEKAAHQTLVKQLEARKLVKTEDDSIVPLLELSLGEPRASKSAPIPVDRAPPQPAPTSVRTTNLANATATSSCASSGTSAPSPPTTMQDELEEGELPDADMNSSGPTSRESETVIVPTVIIPRTGTETEPWQHRDGSVIRSTTRTETNPIEVHTNVFDKGALKLVSKTSSPSPGVKSLSDRDKRAAEERERNLKAAEERERMRREREERERRDREERDRREKVERDRKDQDERERRERDERNRRERSREDRSGPSTTGRAPVPRSGESNPRTAHDQTSNKANGHGSQTLRDATKGVQAGPINNPLKKLRLDEARNGPTTTPVLPTQRIVHTDDKVPTTTPTVPSAPATQTDILRKLLLQKQANLSQTEHVSGKRKREDDSPAPSVRSAHPPPGVSTEYTPSTGGPISIDGGGFRRSPPQVSDGS</sequence>
<name>A0A139AMK4_GONPJ</name>
<feature type="compositionally biased region" description="Low complexity" evidence="1">
    <location>
        <begin position="153"/>
        <end position="172"/>
    </location>
</feature>
<evidence type="ECO:0000313" key="3">
    <source>
        <dbReference type="Proteomes" id="UP000070544"/>
    </source>
</evidence>
<organism evidence="2 3">
    <name type="scientific">Gonapodya prolifera (strain JEL478)</name>
    <name type="common">Monoblepharis prolifera</name>
    <dbReference type="NCBI Taxonomy" id="1344416"/>
    <lineage>
        <taxon>Eukaryota</taxon>
        <taxon>Fungi</taxon>
        <taxon>Fungi incertae sedis</taxon>
        <taxon>Chytridiomycota</taxon>
        <taxon>Chytridiomycota incertae sedis</taxon>
        <taxon>Monoblepharidomycetes</taxon>
        <taxon>Monoblepharidales</taxon>
        <taxon>Gonapodyaceae</taxon>
        <taxon>Gonapodya</taxon>
    </lineage>
</organism>
<evidence type="ECO:0000313" key="2">
    <source>
        <dbReference type="EMBL" id="KXS17979.1"/>
    </source>
</evidence>
<dbReference type="OrthoDB" id="10691734at2759"/>
<feature type="region of interest" description="Disordered" evidence="1">
    <location>
        <begin position="129"/>
        <end position="516"/>
    </location>
</feature>
<gene>
    <name evidence="2" type="ORF">M427DRAFT_54198</name>
</gene>
<dbReference type="Proteomes" id="UP000070544">
    <property type="component" value="Unassembled WGS sequence"/>
</dbReference>
<feature type="compositionally biased region" description="Polar residues" evidence="1">
    <location>
        <begin position="452"/>
        <end position="461"/>
    </location>
</feature>
<accession>A0A139AMK4</accession>
<reference evidence="2 3" key="1">
    <citation type="journal article" date="2015" name="Genome Biol. Evol.">
        <title>Phylogenomic analyses indicate that early fungi evolved digesting cell walls of algal ancestors of land plants.</title>
        <authorList>
            <person name="Chang Y."/>
            <person name="Wang S."/>
            <person name="Sekimoto S."/>
            <person name="Aerts A.L."/>
            <person name="Choi C."/>
            <person name="Clum A."/>
            <person name="LaButti K.M."/>
            <person name="Lindquist E.A."/>
            <person name="Yee Ngan C."/>
            <person name="Ohm R.A."/>
            <person name="Salamov A.A."/>
            <person name="Grigoriev I.V."/>
            <person name="Spatafora J.W."/>
            <person name="Berbee M.L."/>
        </authorList>
    </citation>
    <scope>NUCLEOTIDE SEQUENCE [LARGE SCALE GENOMIC DNA]</scope>
    <source>
        <strain evidence="2 3">JEL478</strain>
    </source>
</reference>
<feature type="compositionally biased region" description="Polar residues" evidence="1">
    <location>
        <begin position="358"/>
        <end position="382"/>
    </location>
</feature>
<feature type="compositionally biased region" description="Basic and acidic residues" evidence="1">
    <location>
        <begin position="270"/>
        <end position="344"/>
    </location>
</feature>
<dbReference type="AlphaFoldDB" id="A0A139AMK4"/>
<feature type="compositionally biased region" description="Polar residues" evidence="1">
    <location>
        <begin position="231"/>
        <end position="240"/>
    </location>
</feature>
<feature type="compositionally biased region" description="Low complexity" evidence="1">
    <location>
        <begin position="428"/>
        <end position="442"/>
    </location>
</feature>
<feature type="region of interest" description="Disordered" evidence="1">
    <location>
        <begin position="1"/>
        <end position="48"/>
    </location>
</feature>
<keyword evidence="3" id="KW-1185">Reference proteome</keyword>
<feature type="compositionally biased region" description="Acidic residues" evidence="1">
    <location>
        <begin position="181"/>
        <end position="190"/>
    </location>
</feature>
<protein>
    <submittedName>
        <fullName evidence="2">Uncharacterized protein</fullName>
    </submittedName>
</protein>